<gene>
    <name evidence="1" type="ORF">PsorP6_015333</name>
</gene>
<evidence type="ECO:0000313" key="1">
    <source>
        <dbReference type="EMBL" id="KAI9908855.1"/>
    </source>
</evidence>
<dbReference type="EMBL" id="CM047586">
    <property type="protein sequence ID" value="KAI9908855.1"/>
    <property type="molecule type" value="Genomic_DNA"/>
</dbReference>
<reference evidence="1 2" key="1">
    <citation type="journal article" date="2022" name="bioRxiv">
        <title>The genome of the oomycete Peronosclerospora sorghi, a cosmopolitan pathogen of maize and sorghum, is inflated with dispersed pseudogenes.</title>
        <authorList>
            <person name="Fletcher K."/>
            <person name="Martin F."/>
            <person name="Isakeit T."/>
            <person name="Cavanaugh K."/>
            <person name="Magill C."/>
            <person name="Michelmore R."/>
        </authorList>
    </citation>
    <scope>NUCLEOTIDE SEQUENCE [LARGE SCALE GENOMIC DNA]</scope>
    <source>
        <strain evidence="1">P6</strain>
    </source>
</reference>
<keyword evidence="2" id="KW-1185">Reference proteome</keyword>
<protein>
    <submittedName>
        <fullName evidence="1">Uncharacterized protein</fullName>
    </submittedName>
</protein>
<proteinExistence type="predicted"/>
<name>A0ACC0VSC1_9STRA</name>
<evidence type="ECO:0000313" key="2">
    <source>
        <dbReference type="Proteomes" id="UP001163321"/>
    </source>
</evidence>
<organism evidence="1 2">
    <name type="scientific">Peronosclerospora sorghi</name>
    <dbReference type="NCBI Taxonomy" id="230839"/>
    <lineage>
        <taxon>Eukaryota</taxon>
        <taxon>Sar</taxon>
        <taxon>Stramenopiles</taxon>
        <taxon>Oomycota</taxon>
        <taxon>Peronosporomycetes</taxon>
        <taxon>Peronosporales</taxon>
        <taxon>Peronosporaceae</taxon>
        <taxon>Peronosclerospora</taxon>
    </lineage>
</organism>
<sequence>MEYMVVDAPIRFSHLWNLLLRFFHLNDLVALKRRCMSNFLILSRSNIPSHLKSAREPLLTHILPDNKLDFGSPSFPEV</sequence>
<comment type="caution">
    <text evidence="1">The sequence shown here is derived from an EMBL/GenBank/DDBJ whole genome shotgun (WGS) entry which is preliminary data.</text>
</comment>
<dbReference type="Proteomes" id="UP001163321">
    <property type="component" value="Chromosome 7"/>
</dbReference>
<accession>A0ACC0VSC1</accession>